<evidence type="ECO:0000313" key="2">
    <source>
        <dbReference type="EMBL" id="KAG6974486.1"/>
    </source>
</evidence>
<feature type="transmembrane region" description="Helical" evidence="1">
    <location>
        <begin position="576"/>
        <end position="595"/>
    </location>
</feature>
<proteinExistence type="predicted"/>
<dbReference type="EMBL" id="JAENGY010000088">
    <property type="protein sequence ID" value="KAG6974486.1"/>
    <property type="molecule type" value="Genomic_DNA"/>
</dbReference>
<dbReference type="Pfam" id="PF07712">
    <property type="entry name" value="SURNod19"/>
    <property type="match status" value="1"/>
</dbReference>
<reference evidence="2" key="1">
    <citation type="submission" date="2021-01" db="EMBL/GenBank/DDBJ databases">
        <title>Phytophthora aleatoria, a newly-described species from Pinus radiata is distinct from Phytophthora cactorum isolates based on comparative genomics.</title>
        <authorList>
            <person name="Mcdougal R."/>
            <person name="Panda P."/>
            <person name="Williams N."/>
            <person name="Studholme D.J."/>
        </authorList>
    </citation>
    <scope>NUCLEOTIDE SEQUENCE</scope>
    <source>
        <strain evidence="2">NZFS 4037</strain>
    </source>
</reference>
<name>A0A8J5JBP0_9STRA</name>
<protein>
    <submittedName>
        <fullName evidence="2">Uncharacterized protein</fullName>
    </submittedName>
</protein>
<comment type="caution">
    <text evidence="2">The sequence shown here is derived from an EMBL/GenBank/DDBJ whole genome shotgun (WGS) entry which is preliminary data.</text>
</comment>
<keyword evidence="3" id="KW-1185">Reference proteome</keyword>
<keyword evidence="1" id="KW-0812">Transmembrane</keyword>
<dbReference type="InterPro" id="IPR011692">
    <property type="entry name" value="Stress_up-reg_Nod19"/>
</dbReference>
<dbReference type="Proteomes" id="UP000709295">
    <property type="component" value="Unassembled WGS sequence"/>
</dbReference>
<keyword evidence="1" id="KW-1133">Transmembrane helix</keyword>
<dbReference type="PANTHER" id="PTHR33390">
    <property type="entry name" value="STRESS UP-REGULATED NOD 19 PROTEIN"/>
    <property type="match status" value="1"/>
</dbReference>
<sequence length="612" mass="68712">MEREEDIQSLRDEIQDLEQRRHNYSFTRTVWDVATEYFHLFRRGSVPKALRSYAKRFLQQSMESDMNGGLVCGHESLRKAWERFSVLFDSFDVQLQRLDKIGADFLLATITISFTISDKAVRQVISHFNTNKKGDGTGVHFEWDNVYGRVVSMQTAEKPETKRYTALTPPLPLLQGEVTNTFHRLAIPKGPIAVYRFEADVVEKDPSGNVVPVPTFDAYLHHHVFGSTHKQYDAMKSRWAPMKPKNFSRSVAFGAGTECRGTPQEFYFPYAFMTVEGEDEWVANVHIINTRKMTPQRAHRCLECPCTSEDVFTDESVNGIHFRNGSCNSQLQFEENTVCSAETYHGGLRCCEDAEFCLEHNELEVSEGSDATYHLRYSLEYAEIVSENRPLYLAACCDASGDLEQMGNVEYDVPVCDPDTHPGCVHTLSTRQRLDNGSIPLFAYRQHPPEPEREVELVYAVGHQHRGGLGIQLYDDATGDLLCASVPEYGSGTEAGNEDGYVISMSTCTFNPPRRMRTTDIVRIVALYNNTVPHTGVMSLMYMALSDFPLEKTAAVQTTDTSAAATAKSSPGSWELLFLGVVAGAATCALVMAVLTRWKQRAGYTPLQPRAN</sequence>
<dbReference type="PANTHER" id="PTHR33390:SF1">
    <property type="entry name" value="STRESS UP-REGULATED NOD 19 PROTEIN"/>
    <property type="match status" value="1"/>
</dbReference>
<gene>
    <name evidence="2" type="ORF">JG688_00003059</name>
</gene>
<evidence type="ECO:0000313" key="3">
    <source>
        <dbReference type="Proteomes" id="UP000709295"/>
    </source>
</evidence>
<accession>A0A8J5JBP0</accession>
<keyword evidence="1" id="KW-0472">Membrane</keyword>
<organism evidence="2 3">
    <name type="scientific">Phytophthora aleatoria</name>
    <dbReference type="NCBI Taxonomy" id="2496075"/>
    <lineage>
        <taxon>Eukaryota</taxon>
        <taxon>Sar</taxon>
        <taxon>Stramenopiles</taxon>
        <taxon>Oomycota</taxon>
        <taxon>Peronosporomycetes</taxon>
        <taxon>Peronosporales</taxon>
        <taxon>Peronosporaceae</taxon>
        <taxon>Phytophthora</taxon>
    </lineage>
</organism>
<evidence type="ECO:0000256" key="1">
    <source>
        <dbReference type="SAM" id="Phobius"/>
    </source>
</evidence>
<dbReference type="AlphaFoldDB" id="A0A8J5JBP0"/>